<dbReference type="Gene3D" id="6.10.280.50">
    <property type="match status" value="1"/>
</dbReference>
<organism evidence="1 2">
    <name type="scientific">Nitrogeniibacter mangrovi</name>
    <dbReference type="NCBI Taxonomy" id="2016596"/>
    <lineage>
        <taxon>Bacteria</taxon>
        <taxon>Pseudomonadati</taxon>
        <taxon>Pseudomonadota</taxon>
        <taxon>Betaproteobacteria</taxon>
        <taxon>Rhodocyclales</taxon>
        <taxon>Zoogloeaceae</taxon>
        <taxon>Nitrogeniibacter</taxon>
    </lineage>
</organism>
<proteinExistence type="predicted"/>
<reference evidence="1 2" key="1">
    <citation type="submission" date="2020-02" db="EMBL/GenBank/DDBJ databases">
        <title>Nitrogenibacter mangrovi gen. nov., sp. nov. isolated from mangrove sediment, a denitrifying betaproteobacterium.</title>
        <authorList>
            <person name="Liao H."/>
            <person name="Tian Y."/>
        </authorList>
    </citation>
    <scope>NUCLEOTIDE SEQUENCE [LARGE SCALE GENOMIC DNA]</scope>
    <source>
        <strain evidence="1 2">M9-3-2</strain>
    </source>
</reference>
<keyword evidence="2" id="KW-1185">Reference proteome</keyword>
<evidence type="ECO:0000313" key="1">
    <source>
        <dbReference type="EMBL" id="QID18193.1"/>
    </source>
</evidence>
<protein>
    <submittedName>
        <fullName evidence="1">DUF465 domain-containing protein</fullName>
    </submittedName>
</protein>
<dbReference type="Proteomes" id="UP000501991">
    <property type="component" value="Chromosome"/>
</dbReference>
<name>A0A6C1B459_9RHOO</name>
<dbReference type="RefSeq" id="WP_173765616.1">
    <property type="nucleotide sequence ID" value="NZ_CP048836.1"/>
</dbReference>
<accession>A0A6C1B459</accession>
<gene>
    <name evidence="1" type="ORF">G3580_11435</name>
</gene>
<dbReference type="InterPro" id="IPR038444">
    <property type="entry name" value="DUF465_sf"/>
</dbReference>
<dbReference type="Pfam" id="PF04325">
    <property type="entry name" value="DUF465"/>
    <property type="match status" value="1"/>
</dbReference>
<evidence type="ECO:0000313" key="2">
    <source>
        <dbReference type="Proteomes" id="UP000501991"/>
    </source>
</evidence>
<sequence>MELQAHDLHNEFPEYRNEIHALKTSDAHFQRLFDAYHDVNRHVVRIEVQAEVATEPELEDLKKERLRLKDELHDMLRKQRGQ</sequence>
<dbReference type="AlphaFoldDB" id="A0A6C1B459"/>
<dbReference type="EMBL" id="CP048836">
    <property type="protein sequence ID" value="QID18193.1"/>
    <property type="molecule type" value="Genomic_DNA"/>
</dbReference>
<dbReference type="KEGG" id="azq:G3580_11435"/>
<dbReference type="InterPro" id="IPR007420">
    <property type="entry name" value="DUF465"/>
</dbReference>